<dbReference type="Proteomes" id="UP000027222">
    <property type="component" value="Unassembled WGS sequence"/>
</dbReference>
<name>A0A067TIN9_GALM3</name>
<dbReference type="OrthoDB" id="3266963at2759"/>
<dbReference type="InterPro" id="IPR046496">
    <property type="entry name" value="DUF6589"/>
</dbReference>
<organism evidence="2 3">
    <name type="scientific">Galerina marginata (strain CBS 339.88)</name>
    <dbReference type="NCBI Taxonomy" id="685588"/>
    <lineage>
        <taxon>Eukaryota</taxon>
        <taxon>Fungi</taxon>
        <taxon>Dikarya</taxon>
        <taxon>Basidiomycota</taxon>
        <taxon>Agaricomycotina</taxon>
        <taxon>Agaricomycetes</taxon>
        <taxon>Agaricomycetidae</taxon>
        <taxon>Agaricales</taxon>
        <taxon>Agaricineae</taxon>
        <taxon>Strophariaceae</taxon>
        <taxon>Galerina</taxon>
    </lineage>
</organism>
<dbReference type="AlphaFoldDB" id="A0A067TIN9"/>
<accession>A0A067TIN9</accession>
<dbReference type="STRING" id="685588.A0A067TIN9"/>
<keyword evidence="3" id="KW-1185">Reference proteome</keyword>
<dbReference type="Pfam" id="PF20231">
    <property type="entry name" value="DUF6589"/>
    <property type="match status" value="1"/>
</dbReference>
<reference evidence="3" key="1">
    <citation type="journal article" date="2014" name="Proc. Natl. Acad. Sci. U.S.A.">
        <title>Extensive sampling of basidiomycete genomes demonstrates inadequacy of the white-rot/brown-rot paradigm for wood decay fungi.</title>
        <authorList>
            <person name="Riley R."/>
            <person name="Salamov A.A."/>
            <person name="Brown D.W."/>
            <person name="Nagy L.G."/>
            <person name="Floudas D."/>
            <person name="Held B.W."/>
            <person name="Levasseur A."/>
            <person name="Lombard V."/>
            <person name="Morin E."/>
            <person name="Otillar R."/>
            <person name="Lindquist E.A."/>
            <person name="Sun H."/>
            <person name="LaButti K.M."/>
            <person name="Schmutz J."/>
            <person name="Jabbour D."/>
            <person name="Luo H."/>
            <person name="Baker S.E."/>
            <person name="Pisabarro A.G."/>
            <person name="Walton J.D."/>
            <person name="Blanchette R.A."/>
            <person name="Henrissat B."/>
            <person name="Martin F."/>
            <person name="Cullen D."/>
            <person name="Hibbett D.S."/>
            <person name="Grigoriev I.V."/>
        </authorList>
    </citation>
    <scope>NUCLEOTIDE SEQUENCE [LARGE SCALE GENOMIC DNA]</scope>
    <source>
        <strain evidence="3">CBS 339.88</strain>
    </source>
</reference>
<dbReference type="EMBL" id="KL142369">
    <property type="protein sequence ID" value="KDR82981.1"/>
    <property type="molecule type" value="Genomic_DNA"/>
</dbReference>
<proteinExistence type="predicted"/>
<feature type="domain" description="DUF6589" evidence="1">
    <location>
        <begin position="135"/>
        <end position="341"/>
    </location>
</feature>
<evidence type="ECO:0000259" key="1">
    <source>
        <dbReference type="Pfam" id="PF20231"/>
    </source>
</evidence>
<dbReference type="HOGENOM" id="CLU_756592_0_0_1"/>
<gene>
    <name evidence="2" type="ORF">GALMADRAFT_206697</name>
</gene>
<sequence>MSLIFGRSNRASLYALCRAIWLFAVKAPHKLFRVESRLGLSVSYTTVYGALATMAKQKKEDLRKAIQDGKDVITVSDNIQTYSKQRDRRIGKENRMITGLAATVIMMEDYNPAAFNLTDIIERQMQQGRKALTKVLLDELNVPHLVNVAVIHFLQALFALVPRLVSAYKKDLNEFIKTHNTIKPIPPRLRTTIIPLSTNSADEMHVQGMKAGVLDFASTQMSITESTLGNKASIWSGDGKTFNMFHLLKKLTAHEESDFHSFRWLLPLLELWHTKWTDLSRIVRTHWGSTDDPGSLATAAQLSACPTPADMRKVDFYDGAHLVNLALDAHLLSCWESSRSYTYSAFTYKMVDQNIFQYQRLAWLPV</sequence>
<evidence type="ECO:0000313" key="2">
    <source>
        <dbReference type="EMBL" id="KDR82981.1"/>
    </source>
</evidence>
<evidence type="ECO:0000313" key="3">
    <source>
        <dbReference type="Proteomes" id="UP000027222"/>
    </source>
</evidence>
<protein>
    <recommendedName>
        <fullName evidence="1">DUF6589 domain-containing protein</fullName>
    </recommendedName>
</protein>